<organism evidence="4 5">
    <name type="scientific">Littorina saxatilis</name>
    <dbReference type="NCBI Taxonomy" id="31220"/>
    <lineage>
        <taxon>Eukaryota</taxon>
        <taxon>Metazoa</taxon>
        <taxon>Spiralia</taxon>
        <taxon>Lophotrochozoa</taxon>
        <taxon>Mollusca</taxon>
        <taxon>Gastropoda</taxon>
        <taxon>Caenogastropoda</taxon>
        <taxon>Littorinimorpha</taxon>
        <taxon>Littorinoidea</taxon>
        <taxon>Littorinidae</taxon>
        <taxon>Littorina</taxon>
    </lineage>
</organism>
<evidence type="ECO:0000256" key="3">
    <source>
        <dbReference type="RuleBase" id="RU000363"/>
    </source>
</evidence>
<reference evidence="4 5" key="1">
    <citation type="submission" date="2024-02" db="EMBL/GenBank/DDBJ databases">
        <title>Chromosome-scale genome assembly of the rough periwinkle Littorina saxatilis.</title>
        <authorList>
            <person name="De Jode A."/>
            <person name="Faria R."/>
            <person name="Formenti G."/>
            <person name="Sims Y."/>
            <person name="Smith T.P."/>
            <person name="Tracey A."/>
            <person name="Wood J.M.D."/>
            <person name="Zagrodzka Z.B."/>
            <person name="Johannesson K."/>
            <person name="Butlin R.K."/>
            <person name="Leder E.H."/>
        </authorList>
    </citation>
    <scope>NUCLEOTIDE SEQUENCE [LARGE SCALE GENOMIC DNA]</scope>
    <source>
        <strain evidence="4">Snail1</strain>
        <tissue evidence="4">Muscle</tissue>
    </source>
</reference>
<evidence type="ECO:0008006" key="6">
    <source>
        <dbReference type="Google" id="ProtNLM"/>
    </source>
</evidence>
<dbReference type="Gene3D" id="3.40.50.720">
    <property type="entry name" value="NAD(P)-binding Rossmann-like Domain"/>
    <property type="match status" value="1"/>
</dbReference>
<evidence type="ECO:0000313" key="5">
    <source>
        <dbReference type="Proteomes" id="UP001374579"/>
    </source>
</evidence>
<dbReference type="PANTHER" id="PTHR43544">
    <property type="entry name" value="SHORT-CHAIN DEHYDROGENASE/REDUCTASE"/>
    <property type="match status" value="1"/>
</dbReference>
<name>A0AAN9B427_9CAEN</name>
<dbReference type="GO" id="GO:0016491">
    <property type="term" value="F:oxidoreductase activity"/>
    <property type="evidence" value="ECO:0007669"/>
    <property type="project" value="UniProtKB-KW"/>
</dbReference>
<accession>A0AAN9B427</accession>
<sequence>MSPKSVLITGASRGLGFEFVKCILSQPSPPEILFATCRDPSSADALQALAKENDSLKILKMDVTKDSEIESAFEETQRTLEDKGLNLLINNAGIYDKSDSGSLETQTRERLQSHFETNVTAPVLTVKQFLPLLKRAAANNASLPMSYNRAAVVNVSSSMGSVQRTLEGSAYNGCHYRATKTALNMLTATMSSELKDCGILVAAIHPGWVKTDMGGQQAALDKSTSIENCWSVISSMKETSTGKMLSYDGSVMPW</sequence>
<dbReference type="PRINTS" id="PR00080">
    <property type="entry name" value="SDRFAMILY"/>
</dbReference>
<comment type="caution">
    <text evidence="4">The sequence shown here is derived from an EMBL/GenBank/DDBJ whole genome shotgun (WGS) entry which is preliminary data.</text>
</comment>
<proteinExistence type="inferred from homology"/>
<dbReference type="GO" id="GO:0005737">
    <property type="term" value="C:cytoplasm"/>
    <property type="evidence" value="ECO:0007669"/>
    <property type="project" value="TreeGrafter"/>
</dbReference>
<keyword evidence="1" id="KW-0521">NADP</keyword>
<dbReference type="SUPFAM" id="SSF51735">
    <property type="entry name" value="NAD(P)-binding Rossmann-fold domains"/>
    <property type="match status" value="1"/>
</dbReference>
<evidence type="ECO:0000313" key="4">
    <source>
        <dbReference type="EMBL" id="KAK7098910.1"/>
    </source>
</evidence>
<dbReference type="AlphaFoldDB" id="A0AAN9B427"/>
<protein>
    <recommendedName>
        <fullName evidence="6">C-factor</fullName>
    </recommendedName>
</protein>
<keyword evidence="2" id="KW-0560">Oxidoreductase</keyword>
<dbReference type="PRINTS" id="PR00081">
    <property type="entry name" value="GDHRDH"/>
</dbReference>
<dbReference type="PANTHER" id="PTHR43544:SF7">
    <property type="entry name" value="NADB-LER2"/>
    <property type="match status" value="1"/>
</dbReference>
<dbReference type="InterPro" id="IPR002347">
    <property type="entry name" value="SDR_fam"/>
</dbReference>
<dbReference type="EMBL" id="JBAMIC010000012">
    <property type="protein sequence ID" value="KAK7098910.1"/>
    <property type="molecule type" value="Genomic_DNA"/>
</dbReference>
<dbReference type="Pfam" id="PF00106">
    <property type="entry name" value="adh_short"/>
    <property type="match status" value="1"/>
</dbReference>
<evidence type="ECO:0000256" key="2">
    <source>
        <dbReference type="ARBA" id="ARBA00023002"/>
    </source>
</evidence>
<dbReference type="Proteomes" id="UP001374579">
    <property type="component" value="Unassembled WGS sequence"/>
</dbReference>
<keyword evidence="5" id="KW-1185">Reference proteome</keyword>
<gene>
    <name evidence="4" type="ORF">V1264_003127</name>
</gene>
<comment type="similarity">
    <text evidence="3">Belongs to the short-chain dehydrogenases/reductases (SDR) family.</text>
</comment>
<evidence type="ECO:0000256" key="1">
    <source>
        <dbReference type="ARBA" id="ARBA00022857"/>
    </source>
</evidence>
<dbReference type="InterPro" id="IPR051468">
    <property type="entry name" value="Fungal_SecMetab_SDRs"/>
</dbReference>
<dbReference type="CDD" id="cd05325">
    <property type="entry name" value="carb_red_sniffer_like_SDR_c"/>
    <property type="match status" value="1"/>
</dbReference>
<dbReference type="InterPro" id="IPR036291">
    <property type="entry name" value="NAD(P)-bd_dom_sf"/>
</dbReference>